<protein>
    <submittedName>
        <fullName evidence="6">Cystathionine gamma-synthase</fullName>
    </submittedName>
</protein>
<sequence>MSNFNACHFETSAVRGASGGDEKTGAISFPIYQAATFKHNGLHESTGYDYSRLQNPTREELEKTIALLECGKESLGFSTGVAAITACINLLESGDHVILSEDLYGGTFRLFNDIYRIYHIEATFVDTSKEDEIIKAIKNNTKVIFVETPSNPLMRITDINMIVDICKKYNFISIVDNTFLTPYYQKPLNLGIDLVVHSGTKYLGGHNDVLAGFIVANNEELISKLRIIQKSTGATLSPFDSWLVLRGLKTLHIRMDRCQENAIKIANWLKENKNIDKVFYVGLKEHKGYDVNQLQSRGFGAMISFRVKDKNIIPKILSGVRVISFAESLGGVETLVTYPYTQTHAEIPLEIKEKLGVDEYLLRLSIGIEKIDDLIKDLENVLEE</sequence>
<keyword evidence="3 4" id="KW-0663">Pyridoxal phosphate</keyword>
<comment type="cofactor">
    <cofactor evidence="1 5">
        <name>pyridoxal 5'-phosphate</name>
        <dbReference type="ChEBI" id="CHEBI:597326"/>
    </cofactor>
</comment>
<name>A0A1H0SMX8_9CLOT</name>
<dbReference type="GO" id="GO:0016846">
    <property type="term" value="F:carbon-sulfur lyase activity"/>
    <property type="evidence" value="ECO:0007669"/>
    <property type="project" value="TreeGrafter"/>
</dbReference>
<dbReference type="GO" id="GO:0005737">
    <property type="term" value="C:cytoplasm"/>
    <property type="evidence" value="ECO:0007669"/>
    <property type="project" value="TreeGrafter"/>
</dbReference>
<organism evidence="6 7">
    <name type="scientific">Clostridium gasigenes</name>
    <dbReference type="NCBI Taxonomy" id="94869"/>
    <lineage>
        <taxon>Bacteria</taxon>
        <taxon>Bacillati</taxon>
        <taxon>Bacillota</taxon>
        <taxon>Clostridia</taxon>
        <taxon>Eubacteriales</taxon>
        <taxon>Clostridiaceae</taxon>
        <taxon>Clostridium</taxon>
    </lineage>
</organism>
<dbReference type="Proteomes" id="UP000198597">
    <property type="component" value="Unassembled WGS sequence"/>
</dbReference>
<dbReference type="SUPFAM" id="SSF53383">
    <property type="entry name" value="PLP-dependent transferases"/>
    <property type="match status" value="1"/>
</dbReference>
<dbReference type="PANTHER" id="PTHR11808:SF90">
    <property type="entry name" value="CYSTATHIONINE GAMMA-SYNTHASE"/>
    <property type="match status" value="1"/>
</dbReference>
<dbReference type="PIRSF" id="PIRSF001434">
    <property type="entry name" value="CGS"/>
    <property type="match status" value="1"/>
</dbReference>
<accession>A0A1H0SMX8</accession>
<dbReference type="InterPro" id="IPR000277">
    <property type="entry name" value="Cys/Met-Metab_PyrdxlP-dep_enz"/>
</dbReference>
<dbReference type="EMBL" id="FNJM01000005">
    <property type="protein sequence ID" value="SDP43090.1"/>
    <property type="molecule type" value="Genomic_DNA"/>
</dbReference>
<proteinExistence type="inferred from homology"/>
<evidence type="ECO:0000256" key="2">
    <source>
        <dbReference type="ARBA" id="ARBA00009077"/>
    </source>
</evidence>
<dbReference type="CDD" id="cd00614">
    <property type="entry name" value="CGS_like"/>
    <property type="match status" value="1"/>
</dbReference>
<reference evidence="6 7" key="1">
    <citation type="submission" date="2016-10" db="EMBL/GenBank/DDBJ databases">
        <authorList>
            <person name="de Groot N.N."/>
        </authorList>
    </citation>
    <scope>NUCLEOTIDE SEQUENCE [LARGE SCALE GENOMIC DNA]</scope>
    <source>
        <strain evidence="6 7">DSM 12272</strain>
    </source>
</reference>
<evidence type="ECO:0000256" key="5">
    <source>
        <dbReference type="RuleBase" id="RU362118"/>
    </source>
</evidence>
<dbReference type="AlphaFoldDB" id="A0A1H0SMX8"/>
<dbReference type="FunFam" id="3.40.640.10:FF:000009">
    <property type="entry name" value="Cystathionine gamma-synthase homolog"/>
    <property type="match status" value="1"/>
</dbReference>
<comment type="similarity">
    <text evidence="2 5">Belongs to the trans-sulfuration enzymes family.</text>
</comment>
<dbReference type="InterPro" id="IPR015421">
    <property type="entry name" value="PyrdxlP-dep_Trfase_major"/>
</dbReference>
<keyword evidence="7" id="KW-1185">Reference proteome</keyword>
<evidence type="ECO:0000256" key="4">
    <source>
        <dbReference type="PIRSR" id="PIRSR001434-2"/>
    </source>
</evidence>
<evidence type="ECO:0000256" key="3">
    <source>
        <dbReference type="ARBA" id="ARBA00022898"/>
    </source>
</evidence>
<evidence type="ECO:0000256" key="1">
    <source>
        <dbReference type="ARBA" id="ARBA00001933"/>
    </source>
</evidence>
<dbReference type="Gene3D" id="3.40.640.10">
    <property type="entry name" value="Type I PLP-dependent aspartate aminotransferase-like (Major domain)"/>
    <property type="match status" value="1"/>
</dbReference>
<dbReference type="InterPro" id="IPR015424">
    <property type="entry name" value="PyrdxlP-dep_Trfase"/>
</dbReference>
<dbReference type="Gene3D" id="3.90.1150.10">
    <property type="entry name" value="Aspartate Aminotransferase, domain 1"/>
    <property type="match status" value="1"/>
</dbReference>
<dbReference type="InterPro" id="IPR015422">
    <property type="entry name" value="PyrdxlP-dep_Trfase_small"/>
</dbReference>
<evidence type="ECO:0000313" key="6">
    <source>
        <dbReference type="EMBL" id="SDP43090.1"/>
    </source>
</evidence>
<dbReference type="PROSITE" id="PS00868">
    <property type="entry name" value="CYS_MET_METAB_PP"/>
    <property type="match status" value="1"/>
</dbReference>
<dbReference type="RefSeq" id="WP_089969256.1">
    <property type="nucleotide sequence ID" value="NZ_FNJM01000005.1"/>
</dbReference>
<dbReference type="PANTHER" id="PTHR11808">
    <property type="entry name" value="TRANS-SULFURATION ENZYME FAMILY MEMBER"/>
    <property type="match status" value="1"/>
</dbReference>
<dbReference type="InterPro" id="IPR054542">
    <property type="entry name" value="Cys_met_metab_PP"/>
</dbReference>
<dbReference type="Pfam" id="PF01053">
    <property type="entry name" value="Cys_Met_Meta_PP"/>
    <property type="match status" value="1"/>
</dbReference>
<dbReference type="GO" id="GO:0030170">
    <property type="term" value="F:pyridoxal phosphate binding"/>
    <property type="evidence" value="ECO:0007669"/>
    <property type="project" value="InterPro"/>
</dbReference>
<feature type="modified residue" description="N6-(pyridoxal phosphate)lysine" evidence="4">
    <location>
        <position position="201"/>
    </location>
</feature>
<gene>
    <name evidence="6" type="ORF">SAMN04488529_105133</name>
</gene>
<dbReference type="STRING" id="94869.SAMN04488529_105133"/>
<dbReference type="GO" id="GO:0019346">
    <property type="term" value="P:transsulfuration"/>
    <property type="evidence" value="ECO:0007669"/>
    <property type="project" value="InterPro"/>
</dbReference>
<evidence type="ECO:0000313" key="7">
    <source>
        <dbReference type="Proteomes" id="UP000198597"/>
    </source>
</evidence>
<dbReference type="OrthoDB" id="9780685at2"/>